<organism evidence="2 3">
    <name type="scientific">Erythroxylum novogranatense</name>
    <dbReference type="NCBI Taxonomy" id="1862640"/>
    <lineage>
        <taxon>Eukaryota</taxon>
        <taxon>Viridiplantae</taxon>
        <taxon>Streptophyta</taxon>
        <taxon>Embryophyta</taxon>
        <taxon>Tracheophyta</taxon>
        <taxon>Spermatophyta</taxon>
        <taxon>Magnoliopsida</taxon>
        <taxon>eudicotyledons</taxon>
        <taxon>Gunneridae</taxon>
        <taxon>Pentapetalae</taxon>
        <taxon>rosids</taxon>
        <taxon>fabids</taxon>
        <taxon>Malpighiales</taxon>
        <taxon>Erythroxylaceae</taxon>
        <taxon>Erythroxylum</taxon>
    </lineage>
</organism>
<evidence type="ECO:0000313" key="3">
    <source>
        <dbReference type="Proteomes" id="UP001159364"/>
    </source>
</evidence>
<keyword evidence="1" id="KW-1133">Transmembrane helix</keyword>
<reference evidence="2 3" key="1">
    <citation type="submission" date="2021-09" db="EMBL/GenBank/DDBJ databases">
        <title>Genomic insights and catalytic innovation underlie evolution of tropane alkaloids biosynthesis.</title>
        <authorList>
            <person name="Wang Y.-J."/>
            <person name="Tian T."/>
            <person name="Huang J.-P."/>
            <person name="Huang S.-X."/>
        </authorList>
    </citation>
    <scope>NUCLEOTIDE SEQUENCE [LARGE SCALE GENOMIC DNA]</scope>
    <source>
        <strain evidence="2">KIB-2018</strain>
        <tissue evidence="2">Leaf</tissue>
    </source>
</reference>
<proteinExistence type="predicted"/>
<keyword evidence="1" id="KW-0812">Transmembrane</keyword>
<dbReference type="PANTHER" id="PTHR33321">
    <property type="match status" value="1"/>
</dbReference>
<sequence>MEDHYLSQPLLPTTITASVSSSIKSSPTLVHHRKSEPFLSNSCVLLRLITIIVIGVVSVWANYEASKGFSIKIVNHANKESPAAKRFNLFYVTNDKATRIILNTSSFVENLLYPDANHSKKQVDHVTLRLASYNLTGMNVAKTDTNRFDINISPSTVRDVKSLDASFVPMVLRGMARVWLWDGESTVPSWLLDGMVEYINGLAGFGPMGSVEASKSAESYGFCLGNKDPLAVAKFLGYCEKHRKGFIPWLNQALKNEWLTVESALGMELQNLCDLSKNLSSHDMIYL</sequence>
<dbReference type="PANTHER" id="PTHR33321:SF3">
    <property type="entry name" value="OS05G0582000 PROTEIN"/>
    <property type="match status" value="1"/>
</dbReference>
<keyword evidence="1" id="KW-0472">Membrane</keyword>
<evidence type="ECO:0000256" key="1">
    <source>
        <dbReference type="SAM" id="Phobius"/>
    </source>
</evidence>
<gene>
    <name evidence="2" type="ORF">K2173_023234</name>
</gene>
<dbReference type="InterPro" id="IPR007541">
    <property type="entry name" value="Uncharacterised_BSP"/>
</dbReference>
<dbReference type="AlphaFoldDB" id="A0AAV8T9M9"/>
<dbReference type="Proteomes" id="UP001159364">
    <property type="component" value="Linkage Group LG06"/>
</dbReference>
<feature type="transmembrane region" description="Helical" evidence="1">
    <location>
        <begin position="44"/>
        <end position="63"/>
    </location>
</feature>
<comment type="caution">
    <text evidence="2">The sequence shown here is derived from an EMBL/GenBank/DDBJ whole genome shotgun (WGS) entry which is preliminary data.</text>
</comment>
<evidence type="ECO:0000313" key="2">
    <source>
        <dbReference type="EMBL" id="KAJ8763029.1"/>
    </source>
</evidence>
<keyword evidence="3" id="KW-1185">Reference proteome</keyword>
<name>A0AAV8T9M9_9ROSI</name>
<accession>A0AAV8T9M9</accession>
<protein>
    <submittedName>
        <fullName evidence="2">Uncharacterized protein</fullName>
    </submittedName>
</protein>
<dbReference type="Pfam" id="PF04450">
    <property type="entry name" value="BSP"/>
    <property type="match status" value="1"/>
</dbReference>
<dbReference type="EMBL" id="JAIWQS010000006">
    <property type="protein sequence ID" value="KAJ8763029.1"/>
    <property type="molecule type" value="Genomic_DNA"/>
</dbReference>